<reference evidence="1" key="1">
    <citation type="submission" date="2020-11" db="EMBL/GenBank/DDBJ databases">
        <authorList>
            <person name="Tran Van P."/>
        </authorList>
    </citation>
    <scope>NUCLEOTIDE SEQUENCE</scope>
</reference>
<feature type="non-terminal residue" evidence="1">
    <location>
        <position position="99"/>
    </location>
</feature>
<keyword evidence="2" id="KW-1185">Reference proteome</keyword>
<protein>
    <submittedName>
        <fullName evidence="1">Uncharacterized protein</fullName>
    </submittedName>
</protein>
<proteinExistence type="predicted"/>
<dbReference type="EMBL" id="OC917585">
    <property type="protein sequence ID" value="CAD7647477.1"/>
    <property type="molecule type" value="Genomic_DNA"/>
</dbReference>
<evidence type="ECO:0000313" key="1">
    <source>
        <dbReference type="EMBL" id="CAD7647477.1"/>
    </source>
</evidence>
<accession>A0A7R9QJ46</accession>
<organism evidence="1">
    <name type="scientific">Oppiella nova</name>
    <dbReference type="NCBI Taxonomy" id="334625"/>
    <lineage>
        <taxon>Eukaryota</taxon>
        <taxon>Metazoa</taxon>
        <taxon>Ecdysozoa</taxon>
        <taxon>Arthropoda</taxon>
        <taxon>Chelicerata</taxon>
        <taxon>Arachnida</taxon>
        <taxon>Acari</taxon>
        <taxon>Acariformes</taxon>
        <taxon>Sarcoptiformes</taxon>
        <taxon>Oribatida</taxon>
        <taxon>Brachypylina</taxon>
        <taxon>Oppioidea</taxon>
        <taxon>Oppiidae</taxon>
        <taxon>Oppiella</taxon>
    </lineage>
</organism>
<sequence>NKECNEAKCVLKVFNWFYSGVFYQLYTIWKQKNKTIVDSGYVLKDIRKTVRKNVKQVIVDVLSYKNELETKSNAKPNEDDIAFSNLGDMFAELEEYKPQ</sequence>
<dbReference type="Proteomes" id="UP000728032">
    <property type="component" value="Unassembled WGS sequence"/>
</dbReference>
<dbReference type="AlphaFoldDB" id="A0A7R9QJ46"/>
<dbReference type="EMBL" id="CAJPVJ010002760">
    <property type="protein sequence ID" value="CAG2166753.1"/>
    <property type="molecule type" value="Genomic_DNA"/>
</dbReference>
<dbReference type="OrthoDB" id="67155at2759"/>
<name>A0A7R9QJ46_9ACAR</name>
<evidence type="ECO:0000313" key="2">
    <source>
        <dbReference type="Proteomes" id="UP000728032"/>
    </source>
</evidence>
<gene>
    <name evidence="1" type="ORF">ONB1V03_LOCUS6268</name>
</gene>